<evidence type="ECO:0000256" key="1">
    <source>
        <dbReference type="ARBA" id="ARBA00022679"/>
    </source>
</evidence>
<dbReference type="Gene3D" id="3.40.50.10330">
    <property type="entry name" value="Probable inorganic polyphosphate/atp-NAD kinase, domain 1"/>
    <property type="match status" value="1"/>
</dbReference>
<dbReference type="Proteomes" id="UP000291613">
    <property type="component" value="Unassembled WGS sequence"/>
</dbReference>
<keyword evidence="2" id="KW-0547">Nucleotide-binding</keyword>
<name>A0A4Q9GU01_9HYPH</name>
<dbReference type="InterPro" id="IPR016064">
    <property type="entry name" value="NAD/diacylglycerol_kinase_sf"/>
</dbReference>
<evidence type="ECO:0000313" key="6">
    <source>
        <dbReference type="EMBL" id="TBN55307.1"/>
    </source>
</evidence>
<dbReference type="GO" id="GO:0005886">
    <property type="term" value="C:plasma membrane"/>
    <property type="evidence" value="ECO:0007669"/>
    <property type="project" value="TreeGrafter"/>
</dbReference>
<dbReference type="EMBL" id="SIUB01000001">
    <property type="protein sequence ID" value="TBN55307.1"/>
    <property type="molecule type" value="Genomic_DNA"/>
</dbReference>
<dbReference type="PANTHER" id="PTHR12358">
    <property type="entry name" value="SPHINGOSINE KINASE"/>
    <property type="match status" value="1"/>
</dbReference>
<evidence type="ECO:0000313" key="7">
    <source>
        <dbReference type="Proteomes" id="UP000291613"/>
    </source>
</evidence>
<keyword evidence="3" id="KW-0418">Kinase</keyword>
<dbReference type="InterPro" id="IPR017438">
    <property type="entry name" value="ATP-NAD_kinase_N"/>
</dbReference>
<dbReference type="Gene3D" id="2.60.200.40">
    <property type="match status" value="1"/>
</dbReference>
<sequence length="307" mass="32974">MKVALVLNASAGSLMGRPNAGDEIARKLSDAGMEVVAVLEGNSSDIVARMRRARDLPIDALITAGGDGTIAAGAEALLGTGIALGPLPLGTMNLLPKDLKIPLDIDAAIAALAGGETAKIDVAEVNGHVFLCNSMLGTPARLAERRERSRLKMGFWGWWRLVAAGIKGLYRYPPVRLGLELGGATIVLRSKAVVIANNAYDEGFAQVLTRSRLDRGELVVYATRRLSVWPLIRLSVRMALGRWMHDPDLETHTVGAVTVTSRRRLIRIMNDGETMLLKPPLAYRVLPLALTVLRPRNAARAPLESAA</sequence>
<dbReference type="PANTHER" id="PTHR12358:SF106">
    <property type="entry name" value="LIPID KINASE YEGS"/>
    <property type="match status" value="1"/>
</dbReference>
<dbReference type="InterPro" id="IPR050187">
    <property type="entry name" value="Lipid_Phosphate_FormReg"/>
</dbReference>
<evidence type="ECO:0000256" key="4">
    <source>
        <dbReference type="ARBA" id="ARBA00022840"/>
    </source>
</evidence>
<dbReference type="InterPro" id="IPR045540">
    <property type="entry name" value="YegS/DAGK_C"/>
</dbReference>
<dbReference type="InterPro" id="IPR001206">
    <property type="entry name" value="Diacylglycerol_kinase_cat_dom"/>
</dbReference>
<dbReference type="PROSITE" id="PS50146">
    <property type="entry name" value="DAGK"/>
    <property type="match status" value="1"/>
</dbReference>
<organism evidence="6 7">
    <name type="scientific">Hansschlegelia quercus</name>
    <dbReference type="NCBI Taxonomy" id="2528245"/>
    <lineage>
        <taxon>Bacteria</taxon>
        <taxon>Pseudomonadati</taxon>
        <taxon>Pseudomonadota</taxon>
        <taxon>Alphaproteobacteria</taxon>
        <taxon>Hyphomicrobiales</taxon>
        <taxon>Methylopilaceae</taxon>
        <taxon>Hansschlegelia</taxon>
    </lineage>
</organism>
<dbReference type="OrthoDB" id="9815110at2"/>
<evidence type="ECO:0000259" key="5">
    <source>
        <dbReference type="PROSITE" id="PS50146"/>
    </source>
</evidence>
<proteinExistence type="predicted"/>
<dbReference type="GO" id="GO:0016301">
    <property type="term" value="F:kinase activity"/>
    <property type="evidence" value="ECO:0007669"/>
    <property type="project" value="UniProtKB-KW"/>
</dbReference>
<dbReference type="Pfam" id="PF19279">
    <property type="entry name" value="YegS_C"/>
    <property type="match status" value="1"/>
</dbReference>
<dbReference type="RefSeq" id="WP_131001559.1">
    <property type="nucleotide sequence ID" value="NZ_JBHSZR010000002.1"/>
</dbReference>
<comment type="caution">
    <text evidence="6">The sequence shown here is derived from an EMBL/GenBank/DDBJ whole genome shotgun (WGS) entry which is preliminary data.</text>
</comment>
<keyword evidence="1" id="KW-0808">Transferase</keyword>
<accession>A0A4Q9GU01</accession>
<reference evidence="6 7" key="1">
    <citation type="submission" date="2019-02" db="EMBL/GenBank/DDBJ databases">
        <title>Hansschlegelia quercus sp. nov., a novel methylotrophic bacterium from buds of oak (Quercus robur L.).</title>
        <authorList>
            <person name="Agafonova N.V."/>
            <person name="Kaparullina E.N."/>
            <person name="Grouzdev D.S."/>
            <person name="Doronina N.V."/>
        </authorList>
    </citation>
    <scope>NUCLEOTIDE SEQUENCE [LARGE SCALE GENOMIC DNA]</scope>
    <source>
        <strain evidence="6 7">Dub</strain>
    </source>
</reference>
<dbReference type="Pfam" id="PF00781">
    <property type="entry name" value="DAGK_cat"/>
    <property type="match status" value="1"/>
</dbReference>
<dbReference type="GO" id="GO:0005524">
    <property type="term" value="F:ATP binding"/>
    <property type="evidence" value="ECO:0007669"/>
    <property type="project" value="UniProtKB-KW"/>
</dbReference>
<dbReference type="SUPFAM" id="SSF111331">
    <property type="entry name" value="NAD kinase/diacylglycerol kinase-like"/>
    <property type="match status" value="1"/>
</dbReference>
<dbReference type="AlphaFoldDB" id="A0A4Q9GU01"/>
<gene>
    <name evidence="6" type="ORF">EYR15_00585</name>
</gene>
<evidence type="ECO:0000256" key="3">
    <source>
        <dbReference type="ARBA" id="ARBA00022777"/>
    </source>
</evidence>
<keyword evidence="4" id="KW-0067">ATP-binding</keyword>
<protein>
    <recommendedName>
        <fullName evidence="5">DAGKc domain-containing protein</fullName>
    </recommendedName>
</protein>
<feature type="domain" description="DAGKc" evidence="5">
    <location>
        <begin position="1"/>
        <end position="128"/>
    </location>
</feature>
<keyword evidence="7" id="KW-1185">Reference proteome</keyword>
<evidence type="ECO:0000256" key="2">
    <source>
        <dbReference type="ARBA" id="ARBA00022741"/>
    </source>
</evidence>